<feature type="domain" description="Methyltransferase" evidence="1">
    <location>
        <begin position="87"/>
        <end position="180"/>
    </location>
</feature>
<evidence type="ECO:0000259" key="1">
    <source>
        <dbReference type="Pfam" id="PF13649"/>
    </source>
</evidence>
<dbReference type="EMBL" id="CP074133">
    <property type="protein sequence ID" value="QUX24141.1"/>
    <property type="molecule type" value="Genomic_DNA"/>
</dbReference>
<dbReference type="CDD" id="cd02440">
    <property type="entry name" value="AdoMet_MTases"/>
    <property type="match status" value="1"/>
</dbReference>
<dbReference type="Pfam" id="PF13649">
    <property type="entry name" value="Methyltransf_25"/>
    <property type="match status" value="1"/>
</dbReference>
<keyword evidence="2" id="KW-0808">Transferase</keyword>
<proteinExistence type="predicted"/>
<evidence type="ECO:0000313" key="2">
    <source>
        <dbReference type="EMBL" id="QUX24141.1"/>
    </source>
</evidence>
<dbReference type="SUPFAM" id="SSF53335">
    <property type="entry name" value="S-adenosyl-L-methionine-dependent methyltransferases"/>
    <property type="match status" value="1"/>
</dbReference>
<organism evidence="2 3">
    <name type="scientific">Nocardiopsis changdeensis</name>
    <dbReference type="NCBI Taxonomy" id="2831969"/>
    <lineage>
        <taxon>Bacteria</taxon>
        <taxon>Bacillati</taxon>
        <taxon>Actinomycetota</taxon>
        <taxon>Actinomycetes</taxon>
        <taxon>Streptosporangiales</taxon>
        <taxon>Nocardiopsidaceae</taxon>
        <taxon>Nocardiopsis</taxon>
    </lineage>
</organism>
<accession>A0ABX8BTI9</accession>
<keyword evidence="2" id="KW-0489">Methyltransferase</keyword>
<dbReference type="Proteomes" id="UP000676079">
    <property type="component" value="Chromosome"/>
</dbReference>
<protein>
    <submittedName>
        <fullName evidence="2">Class I SAM-dependent methyltransferase</fullName>
    </submittedName>
</protein>
<name>A0ABX8BTI9_9ACTN</name>
<sequence length="315" mass="34258">MCWTWAFSRDTGSRSAITHPRRRACRPLFSERVGREETPVVPPDAVAGWDERHTAEAYACFTHLFPMYTNTSRDLVERAELRGSRLVVDLCGGTGVTAGAALAVLPSRARVISLDASAAMQEVGRRSLHDTRLSWVTARAEDVARHVGEGADAVVCNSAIWKTDTMATFTAVRSVLRPGGRFVFNIGGGFAGVTHPDEEAARTGPSLSALIQDVAVRDYGYVPPRKTRARPKLPLEVVRAQLRAAGFRVLEAGVVAHHGTMAEKRAWLSIPIFAQPEGDLTYEQRMEILRKAYALVAPGQVTVTSWLVVVAQAAG</sequence>
<reference evidence="2 3" key="1">
    <citation type="submission" date="2021-05" db="EMBL/GenBank/DDBJ databases">
        <title>Direct Submission.</title>
        <authorList>
            <person name="Li K."/>
            <person name="Gao J."/>
        </authorList>
    </citation>
    <scope>NUCLEOTIDE SEQUENCE [LARGE SCALE GENOMIC DNA]</scope>
    <source>
        <strain evidence="2 3">Mg02</strain>
    </source>
</reference>
<dbReference type="GO" id="GO:0008168">
    <property type="term" value="F:methyltransferase activity"/>
    <property type="evidence" value="ECO:0007669"/>
    <property type="project" value="UniProtKB-KW"/>
</dbReference>
<dbReference type="InterPro" id="IPR029063">
    <property type="entry name" value="SAM-dependent_MTases_sf"/>
</dbReference>
<keyword evidence="3" id="KW-1185">Reference proteome</keyword>
<dbReference type="InterPro" id="IPR041698">
    <property type="entry name" value="Methyltransf_25"/>
</dbReference>
<gene>
    <name evidence="2" type="ORF">KGD84_07485</name>
</gene>
<dbReference type="Gene3D" id="3.40.50.150">
    <property type="entry name" value="Vaccinia Virus protein VP39"/>
    <property type="match status" value="1"/>
</dbReference>
<dbReference type="GO" id="GO:0032259">
    <property type="term" value="P:methylation"/>
    <property type="evidence" value="ECO:0007669"/>
    <property type="project" value="UniProtKB-KW"/>
</dbReference>
<evidence type="ECO:0000313" key="3">
    <source>
        <dbReference type="Proteomes" id="UP000676079"/>
    </source>
</evidence>